<feature type="binding site" evidence="3">
    <location>
        <position position="165"/>
    </location>
    <ligand>
        <name>Mn(2+)</name>
        <dbReference type="ChEBI" id="CHEBI:29035"/>
        <label>2</label>
    </ligand>
</feature>
<dbReference type="PANTHER" id="PTHR11014">
    <property type="entry name" value="PEPTIDASE M20 FAMILY MEMBER"/>
    <property type="match status" value="1"/>
</dbReference>
<dbReference type="InterPro" id="IPR017439">
    <property type="entry name" value="Amidohydrolase"/>
</dbReference>
<dbReference type="InterPro" id="IPR011650">
    <property type="entry name" value="Peptidase_M20_dimer"/>
</dbReference>
<evidence type="ECO:0000256" key="2">
    <source>
        <dbReference type="ARBA" id="ARBA00022801"/>
    </source>
</evidence>
<accession>A0A0U1QMT8</accession>
<feature type="binding site" evidence="3">
    <location>
        <position position="140"/>
    </location>
    <ligand>
        <name>Mn(2+)</name>
        <dbReference type="ChEBI" id="CHEBI:29035"/>
        <label>2</label>
    </ligand>
</feature>
<dbReference type="Pfam" id="PF01546">
    <property type="entry name" value="Peptidase_M20"/>
    <property type="match status" value="1"/>
</dbReference>
<evidence type="ECO:0000313" key="5">
    <source>
        <dbReference type="EMBL" id="KLI02121.1"/>
    </source>
</evidence>
<dbReference type="CDD" id="cd08021">
    <property type="entry name" value="M20_Acy1_YhaA-like"/>
    <property type="match status" value="1"/>
</dbReference>
<dbReference type="Gene3D" id="3.40.630.10">
    <property type="entry name" value="Zn peptidases"/>
    <property type="match status" value="1"/>
</dbReference>
<feature type="binding site" evidence="3">
    <location>
        <position position="104"/>
    </location>
    <ligand>
        <name>Mn(2+)</name>
        <dbReference type="ChEBI" id="CHEBI:29035"/>
        <label>2</label>
    </ligand>
</feature>
<dbReference type="PIRSF" id="PIRSF005962">
    <property type="entry name" value="Pept_M20D_amidohydro"/>
    <property type="match status" value="1"/>
</dbReference>
<keyword evidence="3" id="KW-0464">Manganese</keyword>
<dbReference type="PANTHER" id="PTHR11014:SF63">
    <property type="entry name" value="METALLOPEPTIDASE, PUTATIVE (AFU_ORTHOLOGUE AFUA_6G09600)-RELATED"/>
    <property type="match status" value="1"/>
</dbReference>
<organism evidence="5 6">
    <name type="scientific">Sporolactobacillus inulinus CASD</name>
    <dbReference type="NCBI Taxonomy" id="1069536"/>
    <lineage>
        <taxon>Bacteria</taxon>
        <taxon>Bacillati</taxon>
        <taxon>Bacillota</taxon>
        <taxon>Bacilli</taxon>
        <taxon>Bacillales</taxon>
        <taxon>Sporolactobacillaceae</taxon>
        <taxon>Sporolactobacillus</taxon>
    </lineage>
</organism>
<keyword evidence="3" id="KW-0479">Metal-binding</keyword>
<dbReference type="OrthoDB" id="9776731at2"/>
<name>A0A0U1QMT8_9BACL</name>
<dbReference type="AlphaFoldDB" id="A0A0U1QMT8"/>
<protein>
    <submittedName>
        <fullName evidence="5">Peptidase M20</fullName>
    </submittedName>
</protein>
<comment type="cofactor">
    <cofactor evidence="3">
        <name>Mn(2+)</name>
        <dbReference type="ChEBI" id="CHEBI:29035"/>
    </cofactor>
    <text evidence="3">The Mn(2+) ion enhances activity.</text>
</comment>
<evidence type="ECO:0000313" key="6">
    <source>
        <dbReference type="Proteomes" id="UP000035553"/>
    </source>
</evidence>
<feature type="domain" description="Peptidase M20 dimerisation" evidence="4">
    <location>
        <begin position="189"/>
        <end position="286"/>
    </location>
</feature>
<feature type="binding site" evidence="3">
    <location>
        <position position="106"/>
    </location>
    <ligand>
        <name>Mn(2+)</name>
        <dbReference type="ChEBI" id="CHEBI:29035"/>
        <label>2</label>
    </ligand>
</feature>
<dbReference type="RefSeq" id="WP_010026779.1">
    <property type="nucleotide sequence ID" value="NZ_AFVQ02000125.1"/>
</dbReference>
<dbReference type="Proteomes" id="UP000035553">
    <property type="component" value="Unassembled WGS sequence"/>
</dbReference>
<dbReference type="Pfam" id="PF07687">
    <property type="entry name" value="M20_dimer"/>
    <property type="match status" value="1"/>
</dbReference>
<feature type="binding site" evidence="3">
    <location>
        <position position="364"/>
    </location>
    <ligand>
        <name>Mn(2+)</name>
        <dbReference type="ChEBI" id="CHEBI:29035"/>
        <label>2</label>
    </ligand>
</feature>
<dbReference type="NCBIfam" id="TIGR01891">
    <property type="entry name" value="amidohydrolases"/>
    <property type="match status" value="1"/>
</dbReference>
<dbReference type="GO" id="GO:0016787">
    <property type="term" value="F:hydrolase activity"/>
    <property type="evidence" value="ECO:0007669"/>
    <property type="project" value="UniProtKB-KW"/>
</dbReference>
<proteinExistence type="inferred from homology"/>
<sequence length="406" mass="44154">MSAAWSDDLEKEYETMVEWRRYLHQHPELSTQEAETSAFILEKLKSFGITDIKTHVGGFGIVARIHGAKPGLTVALRADFDALPINEETDVPYKSKVPNVMHACGHDGHTATLLGTAKVLQAHRAELAGDVVLLHQPAEEFPPGGAQAMIKDGCLEDVDLVFGTHLWSTVPFGTIGYRKGYFMAAADYLKIHIQGKGGHGSAPHLSVDSVAVASQVVNQIQMIVSREVDPQQAAVVTIGKFSAGVAPNVIADTATMEGTVRTFDPTVREKVKKELASIVENVCAAYHAQGSVDYRDGYPAVYNHEKETDVFKKVMDQTFGEGTAVEIAPQMGGEDFSHYLLKKPGMFWFSGAGNPEVGASYPHHHPKFNFDERVMLVAGKAFLSLVNQYLCNSAIPELTEFAAAGK</sequence>
<dbReference type="SUPFAM" id="SSF55031">
    <property type="entry name" value="Bacterial exopeptidase dimerisation domain"/>
    <property type="match status" value="1"/>
</dbReference>
<dbReference type="FunFam" id="3.30.70.360:FF:000014">
    <property type="entry name" value="N-acyl-L-amino acid amidohydrolase"/>
    <property type="match status" value="1"/>
</dbReference>
<reference evidence="5 6" key="1">
    <citation type="journal article" date="2011" name="J. Bacteriol.">
        <title>Draft genome sequence of Sporolactobacillus inulinus strain CASD, an efficient D-lactic acid-producing bacterium with high-concentration lactate tolerance capability.</title>
        <authorList>
            <person name="Yu B."/>
            <person name="Su F."/>
            <person name="Wang L."/>
            <person name="Xu K."/>
            <person name="Zhao B."/>
            <person name="Xu P."/>
        </authorList>
    </citation>
    <scope>NUCLEOTIDE SEQUENCE [LARGE SCALE GENOMIC DNA]</scope>
    <source>
        <strain evidence="5 6">CASD</strain>
    </source>
</reference>
<keyword evidence="2" id="KW-0378">Hydrolase</keyword>
<dbReference type="Gene3D" id="3.30.70.360">
    <property type="match status" value="1"/>
</dbReference>
<evidence type="ECO:0000256" key="1">
    <source>
        <dbReference type="ARBA" id="ARBA00006153"/>
    </source>
</evidence>
<dbReference type="GO" id="GO:0046872">
    <property type="term" value="F:metal ion binding"/>
    <property type="evidence" value="ECO:0007669"/>
    <property type="project" value="UniProtKB-KW"/>
</dbReference>
<evidence type="ECO:0000259" key="4">
    <source>
        <dbReference type="Pfam" id="PF07687"/>
    </source>
</evidence>
<keyword evidence="6" id="KW-1185">Reference proteome</keyword>
<dbReference type="SUPFAM" id="SSF53187">
    <property type="entry name" value="Zn-dependent exopeptidases"/>
    <property type="match status" value="1"/>
</dbReference>
<dbReference type="InterPro" id="IPR002933">
    <property type="entry name" value="Peptidase_M20"/>
</dbReference>
<comment type="similarity">
    <text evidence="1">Belongs to the peptidase M20 family.</text>
</comment>
<comment type="caution">
    <text evidence="5">The sequence shown here is derived from an EMBL/GenBank/DDBJ whole genome shotgun (WGS) entry which is preliminary data.</text>
</comment>
<dbReference type="InterPro" id="IPR036264">
    <property type="entry name" value="Bact_exopeptidase_dim_dom"/>
</dbReference>
<gene>
    <name evidence="5" type="ORF">SINU_09775</name>
</gene>
<dbReference type="EMBL" id="AFVQ02000125">
    <property type="protein sequence ID" value="KLI02121.1"/>
    <property type="molecule type" value="Genomic_DNA"/>
</dbReference>
<dbReference type="STRING" id="1069536.SINU_09775"/>
<evidence type="ECO:0000256" key="3">
    <source>
        <dbReference type="PIRSR" id="PIRSR005962-1"/>
    </source>
</evidence>